<dbReference type="Proteomes" id="UP000218644">
    <property type="component" value="Unassembled WGS sequence"/>
</dbReference>
<protein>
    <recommendedName>
        <fullName evidence="2">Zinc finger/thioredoxin putative domain-containing protein</fullName>
    </recommendedName>
</protein>
<name>A0A2A2AG48_9BURK</name>
<feature type="region of interest" description="Disordered" evidence="1">
    <location>
        <begin position="49"/>
        <end position="239"/>
    </location>
</feature>
<evidence type="ECO:0000313" key="3">
    <source>
        <dbReference type="EMBL" id="PAT36743.1"/>
    </source>
</evidence>
<proteinExistence type="predicted"/>
<feature type="compositionally biased region" description="Low complexity" evidence="1">
    <location>
        <begin position="298"/>
        <end position="309"/>
    </location>
</feature>
<dbReference type="InterPro" id="IPR021834">
    <property type="entry name" value="DUF3426"/>
</dbReference>
<dbReference type="NCBIfam" id="TIGR02098">
    <property type="entry name" value="MJ0042_CXXC"/>
    <property type="match status" value="1"/>
</dbReference>
<feature type="compositionally biased region" description="Low complexity" evidence="1">
    <location>
        <begin position="389"/>
        <end position="401"/>
    </location>
</feature>
<feature type="region of interest" description="Disordered" evidence="1">
    <location>
        <begin position="255"/>
        <end position="449"/>
    </location>
</feature>
<feature type="compositionally biased region" description="Low complexity" evidence="1">
    <location>
        <begin position="267"/>
        <end position="280"/>
    </location>
</feature>
<feature type="compositionally biased region" description="Low complexity" evidence="1">
    <location>
        <begin position="357"/>
        <end position="379"/>
    </location>
</feature>
<organism evidence="3 5">
    <name type="scientific">Vandammella animalimorsus</name>
    <dbReference type="NCBI Taxonomy" id="2029117"/>
    <lineage>
        <taxon>Bacteria</taxon>
        <taxon>Pseudomonadati</taxon>
        <taxon>Pseudomonadota</taxon>
        <taxon>Betaproteobacteria</taxon>
        <taxon>Burkholderiales</taxon>
        <taxon>Comamonadaceae</taxon>
        <taxon>Vandammella</taxon>
    </lineage>
</organism>
<accession>A0A2A2AUB1</accession>
<feature type="compositionally biased region" description="Basic and acidic residues" evidence="1">
    <location>
        <begin position="283"/>
        <end position="296"/>
    </location>
</feature>
<dbReference type="InterPro" id="IPR011723">
    <property type="entry name" value="Znf/thioredoxin_put"/>
</dbReference>
<feature type="compositionally biased region" description="Low complexity" evidence="1">
    <location>
        <begin position="410"/>
        <end position="426"/>
    </location>
</feature>
<dbReference type="EMBL" id="NSJB01000007">
    <property type="protein sequence ID" value="PAT36743.1"/>
    <property type="molecule type" value="Genomic_DNA"/>
</dbReference>
<accession>A0A2A2AG48</accession>
<dbReference type="RefSeq" id="WP_095540112.1">
    <property type="nucleotide sequence ID" value="NZ_NSJB01000007.1"/>
</dbReference>
<feature type="domain" description="Zinc finger/thioredoxin putative" evidence="2">
    <location>
        <begin position="5"/>
        <end position="39"/>
    </location>
</feature>
<dbReference type="EMBL" id="NSJD01000001">
    <property type="protein sequence ID" value="PAT41426.1"/>
    <property type="molecule type" value="Genomic_DNA"/>
</dbReference>
<evidence type="ECO:0000259" key="2">
    <source>
        <dbReference type="Pfam" id="PF13719"/>
    </source>
</evidence>
<feature type="compositionally biased region" description="Acidic residues" evidence="1">
    <location>
        <begin position="180"/>
        <end position="190"/>
    </location>
</feature>
<dbReference type="Pfam" id="PF13719">
    <property type="entry name" value="Zn_ribbon_5"/>
    <property type="match status" value="1"/>
</dbReference>
<feature type="compositionally biased region" description="Low complexity" evidence="1">
    <location>
        <begin position="214"/>
        <end position="236"/>
    </location>
</feature>
<evidence type="ECO:0000256" key="1">
    <source>
        <dbReference type="SAM" id="MobiDB-lite"/>
    </source>
</evidence>
<dbReference type="Proteomes" id="UP000218054">
    <property type="component" value="Unassembled WGS sequence"/>
</dbReference>
<evidence type="ECO:0000313" key="4">
    <source>
        <dbReference type="EMBL" id="PAT41426.1"/>
    </source>
</evidence>
<feature type="compositionally biased region" description="Low complexity" evidence="1">
    <location>
        <begin position="163"/>
        <end position="179"/>
    </location>
</feature>
<dbReference type="AlphaFoldDB" id="A0A2A2AG48"/>
<feature type="compositionally biased region" description="Low complexity" evidence="1">
    <location>
        <begin position="84"/>
        <end position="112"/>
    </location>
</feature>
<reference evidence="5 6" key="1">
    <citation type="submission" date="2017-08" db="EMBL/GenBank/DDBJ databases">
        <title>WGS of Clinical strains of the CDC Group NO-1 linked to zoonotic infections in humans.</title>
        <authorList>
            <person name="Bernier A.-M."/>
            <person name="Bernard K."/>
        </authorList>
    </citation>
    <scope>NUCLEOTIDE SEQUENCE [LARGE SCALE GENOMIC DNA]</scope>
    <source>
        <strain evidence="3 5">NML00-0135</strain>
        <strain evidence="4 6">NML79-0751</strain>
    </source>
</reference>
<evidence type="ECO:0000313" key="6">
    <source>
        <dbReference type="Proteomes" id="UP000218644"/>
    </source>
</evidence>
<dbReference type="Pfam" id="PF11906">
    <property type="entry name" value="DUF3426"/>
    <property type="match status" value="1"/>
</dbReference>
<evidence type="ECO:0000313" key="5">
    <source>
        <dbReference type="Proteomes" id="UP000218054"/>
    </source>
</evidence>
<feature type="compositionally biased region" description="Basic and acidic residues" evidence="1">
    <location>
        <begin position="142"/>
        <end position="159"/>
    </location>
</feature>
<gene>
    <name evidence="4" type="ORF">CK623_00320</name>
    <name evidence="3" type="ORF">CK625_09675</name>
</gene>
<comment type="caution">
    <text evidence="3">The sequence shown here is derived from an EMBL/GenBank/DDBJ whole genome shotgun (WGS) entry which is preliminary data.</text>
</comment>
<sequence>MSSVTRCPTCATRFKVSADQLHASQGWVRCGRCHHIFDATQHLVAEQDGEQVAAQDQGQADPSQPDAALANPAQPERATEEALPSGQGPSPAAAAATPQATEAAQAPSTAPEGEGDGARTSAPPPAAGQHGESPLADEAEPIIERPTERPTERWLKELSETFSPSSPADTPPAAASDAGADADVEADADADAEKPASQAPDSAAATPAPLVESLAEPLAQAPAEQPFAEPPFAEQQLDAADVELIEAVALADLPDAAFDSSPPPAENPAAQNASAPAPAADGDDSHIDAFQKELERWQAMQSAAQAQHADGTDGADGGPATPEPDGHAPSSPAADVPAGAIVLAPAVLVDKTPAPEPTTTPATTPAATPTGPQQPAAPGKSASRKPRSGAKAGSASSPASATLRKKSQEPADSAAPSSLPASGQPSGLTGSAGPATKKGSARREKRLTDLDDALRADADESLREVYRTAFSETQELNFVRQAARQAFWSHPGVKAALGLLAAALALALALQVVLHQRDRIAATSPAMKARMQSLCELLGCTVAPLRAIERLVLDGSTFQAEGDDVFTLSWTVRNPSELWLRTPHLWLSLRDHGGNTLIRRPLSPADLADAPMEIAPGQSWQGRQTLRLSQYAQAVTDYQLQIFYPASP</sequence>
<keyword evidence="5" id="KW-1185">Reference proteome</keyword>